<organism evidence="1 2">
    <name type="scientific">Devosia marina</name>
    <dbReference type="NCBI Taxonomy" id="2683198"/>
    <lineage>
        <taxon>Bacteria</taxon>
        <taxon>Pseudomonadati</taxon>
        <taxon>Pseudomonadota</taxon>
        <taxon>Alphaproteobacteria</taxon>
        <taxon>Hyphomicrobiales</taxon>
        <taxon>Devosiaceae</taxon>
        <taxon>Devosia</taxon>
    </lineage>
</organism>
<proteinExistence type="predicted"/>
<name>A0A7X3K323_9HYPH</name>
<keyword evidence="2" id="KW-1185">Reference proteome</keyword>
<dbReference type="Proteomes" id="UP000438106">
    <property type="component" value="Unassembled WGS sequence"/>
</dbReference>
<dbReference type="InterPro" id="IPR021327">
    <property type="entry name" value="DUF2934"/>
</dbReference>
<gene>
    <name evidence="1" type="ORF">GO014_07385</name>
</gene>
<evidence type="ECO:0000313" key="2">
    <source>
        <dbReference type="Proteomes" id="UP000438106"/>
    </source>
</evidence>
<dbReference type="EMBL" id="WQRF01000001">
    <property type="protein sequence ID" value="MVS98841.1"/>
    <property type="molecule type" value="Genomic_DNA"/>
</dbReference>
<sequence length="76" mass="9071">MCIWRKLMQNAAPDPWVDPLFELRVRETAYFLWEQAGRPVGQEQQYWFEALDRCLRERQADEMIQEPPPALPKGHS</sequence>
<reference evidence="1 2" key="1">
    <citation type="submission" date="2019-12" db="EMBL/GenBank/DDBJ databases">
        <title>Devosia maris sp. nov., isolated from the deep seawater.</title>
        <authorList>
            <person name="Liu Y."/>
        </authorList>
    </citation>
    <scope>NUCLEOTIDE SEQUENCE [LARGE SCALE GENOMIC DNA]</scope>
    <source>
        <strain evidence="1 2">L53-10-65</strain>
    </source>
</reference>
<protein>
    <submittedName>
        <fullName evidence="1">DUF2934 domain-containing protein</fullName>
    </submittedName>
</protein>
<dbReference type="Pfam" id="PF11154">
    <property type="entry name" value="DUF2934"/>
    <property type="match status" value="1"/>
</dbReference>
<evidence type="ECO:0000313" key="1">
    <source>
        <dbReference type="EMBL" id="MVS98841.1"/>
    </source>
</evidence>
<comment type="caution">
    <text evidence="1">The sequence shown here is derived from an EMBL/GenBank/DDBJ whole genome shotgun (WGS) entry which is preliminary data.</text>
</comment>
<dbReference type="AlphaFoldDB" id="A0A7X3K323"/>
<accession>A0A7X3K323</accession>